<reference evidence="2 3" key="1">
    <citation type="submission" date="2024-05" db="EMBL/GenBank/DDBJ databases">
        <authorList>
            <person name="Wallberg A."/>
        </authorList>
    </citation>
    <scope>NUCLEOTIDE SEQUENCE [LARGE SCALE GENOMIC DNA]</scope>
</reference>
<organism evidence="2 3">
    <name type="scientific">Meganyctiphanes norvegica</name>
    <name type="common">Northern krill</name>
    <name type="synonym">Thysanopoda norvegica</name>
    <dbReference type="NCBI Taxonomy" id="48144"/>
    <lineage>
        <taxon>Eukaryota</taxon>
        <taxon>Metazoa</taxon>
        <taxon>Ecdysozoa</taxon>
        <taxon>Arthropoda</taxon>
        <taxon>Crustacea</taxon>
        <taxon>Multicrustacea</taxon>
        <taxon>Malacostraca</taxon>
        <taxon>Eumalacostraca</taxon>
        <taxon>Eucarida</taxon>
        <taxon>Euphausiacea</taxon>
        <taxon>Euphausiidae</taxon>
        <taxon>Meganyctiphanes</taxon>
    </lineage>
</organism>
<evidence type="ECO:0000313" key="3">
    <source>
        <dbReference type="Proteomes" id="UP001497623"/>
    </source>
</evidence>
<sequence>MSEEAAATTPETNNATPGKKRGRQSVVSRATEEGEALLKEMGFEDSDTPGRRRTRAAIKGDVSTPPPPKKERKSTPGGKRGRPKKEKEEKKEVTPAAEDAKEEEKAPEADGEESAADGEKDEEAKE</sequence>
<dbReference type="AlphaFoldDB" id="A0AAV2R9G2"/>
<comment type="caution">
    <text evidence="2">The sequence shown here is derived from an EMBL/GenBank/DDBJ whole genome shotgun (WGS) entry which is preliminary data.</text>
</comment>
<feature type="compositionally biased region" description="Basic and acidic residues" evidence="1">
    <location>
        <begin position="85"/>
        <end position="108"/>
    </location>
</feature>
<dbReference type="Proteomes" id="UP001497623">
    <property type="component" value="Unassembled WGS sequence"/>
</dbReference>
<gene>
    <name evidence="2" type="ORF">MNOR_LOCUS22367</name>
</gene>
<protein>
    <submittedName>
        <fullName evidence="2">Uncharacterized protein</fullName>
    </submittedName>
</protein>
<proteinExistence type="predicted"/>
<feature type="compositionally biased region" description="Basic and acidic residues" evidence="1">
    <location>
        <begin position="30"/>
        <end position="42"/>
    </location>
</feature>
<evidence type="ECO:0000256" key="1">
    <source>
        <dbReference type="SAM" id="MobiDB-lite"/>
    </source>
</evidence>
<name>A0AAV2R9G2_MEGNR</name>
<keyword evidence="3" id="KW-1185">Reference proteome</keyword>
<feature type="compositionally biased region" description="Acidic residues" evidence="1">
    <location>
        <begin position="109"/>
        <end position="126"/>
    </location>
</feature>
<evidence type="ECO:0000313" key="2">
    <source>
        <dbReference type="EMBL" id="CAL4121196.1"/>
    </source>
</evidence>
<feature type="compositionally biased region" description="Low complexity" evidence="1">
    <location>
        <begin position="1"/>
        <end position="17"/>
    </location>
</feature>
<dbReference type="EMBL" id="CAXKWB010018765">
    <property type="protein sequence ID" value="CAL4121196.1"/>
    <property type="molecule type" value="Genomic_DNA"/>
</dbReference>
<feature type="region of interest" description="Disordered" evidence="1">
    <location>
        <begin position="1"/>
        <end position="126"/>
    </location>
</feature>
<accession>A0AAV2R9G2</accession>